<dbReference type="PANTHER" id="PTHR43179">
    <property type="entry name" value="RHAMNOSYLTRANSFERASE WBBL"/>
    <property type="match status" value="1"/>
</dbReference>
<dbReference type="OrthoDB" id="9771846at2"/>
<feature type="domain" description="Glycosyltransferase 2-like" evidence="1">
    <location>
        <begin position="6"/>
        <end position="191"/>
    </location>
</feature>
<dbReference type="Gene3D" id="3.90.550.10">
    <property type="entry name" value="Spore Coat Polysaccharide Biosynthesis Protein SpsA, Chain A"/>
    <property type="match status" value="1"/>
</dbReference>
<evidence type="ECO:0000259" key="1">
    <source>
        <dbReference type="Pfam" id="PF00535"/>
    </source>
</evidence>
<evidence type="ECO:0000313" key="3">
    <source>
        <dbReference type="Proteomes" id="UP000234341"/>
    </source>
</evidence>
<dbReference type="Pfam" id="PF00535">
    <property type="entry name" value="Glycos_transf_2"/>
    <property type="match status" value="1"/>
</dbReference>
<dbReference type="GO" id="GO:0016740">
    <property type="term" value="F:transferase activity"/>
    <property type="evidence" value="ECO:0007669"/>
    <property type="project" value="UniProtKB-KW"/>
</dbReference>
<protein>
    <submittedName>
        <fullName evidence="2">Glycosyl transferase</fullName>
    </submittedName>
</protein>
<name>A0A2N5CH78_9BURK</name>
<sequence>MKSIDIVIVNWSSGTQLLEAVQSLQQHAGGLVASVAIVDNASIDNSLELVAERTDWDFPIHYVRNTENRGFGAACNQGVRTGNAEYVLFLNPDTRVYAQSLATPLAFMQRDENASVSVTGIQLIDETGHVQRACARFPSLGMFSAAAVGLDRLPWMRDYRHHMTDWDHGSTRDVDHVIGAFYLIRRSVFESLGGFDERFFVYLEDLDLSLRVRQAGGRIVYLADAQAFHLGGGTSRQIKATRLFYSLRSRLLYGFKHFSRASAWALVGVTVGLEPVARTAFSAARGGMQDIRNTLKGYGMLTRALPQILKASRR</sequence>
<dbReference type="SUPFAM" id="SSF53448">
    <property type="entry name" value="Nucleotide-diphospho-sugar transferases"/>
    <property type="match status" value="1"/>
</dbReference>
<dbReference type="InterPro" id="IPR029044">
    <property type="entry name" value="Nucleotide-diphossugar_trans"/>
</dbReference>
<proteinExistence type="predicted"/>
<keyword evidence="2" id="KW-0808">Transferase</keyword>
<dbReference type="CDD" id="cd04186">
    <property type="entry name" value="GT_2_like_c"/>
    <property type="match status" value="1"/>
</dbReference>
<accession>A0A2N5CH78</accession>
<comment type="caution">
    <text evidence="2">The sequence shown here is derived from an EMBL/GenBank/DDBJ whole genome shotgun (WGS) entry which is preliminary data.</text>
</comment>
<dbReference type="Proteomes" id="UP000234341">
    <property type="component" value="Unassembled WGS sequence"/>
</dbReference>
<evidence type="ECO:0000313" key="2">
    <source>
        <dbReference type="EMBL" id="PLQ01547.1"/>
    </source>
</evidence>
<dbReference type="EMBL" id="PJRP01000002">
    <property type="protein sequence ID" value="PLQ01547.1"/>
    <property type="molecule type" value="Genomic_DNA"/>
</dbReference>
<dbReference type="InterPro" id="IPR001173">
    <property type="entry name" value="Glyco_trans_2-like"/>
</dbReference>
<dbReference type="PANTHER" id="PTHR43179:SF7">
    <property type="entry name" value="RHAMNOSYLTRANSFERASE WBBL"/>
    <property type="match status" value="1"/>
</dbReference>
<gene>
    <name evidence="2" type="ORF">CYJ10_07685</name>
</gene>
<organism evidence="2 3">
    <name type="scientific">Cupriavidus pauculus</name>
    <dbReference type="NCBI Taxonomy" id="82633"/>
    <lineage>
        <taxon>Bacteria</taxon>
        <taxon>Pseudomonadati</taxon>
        <taxon>Pseudomonadota</taxon>
        <taxon>Betaproteobacteria</taxon>
        <taxon>Burkholderiales</taxon>
        <taxon>Burkholderiaceae</taxon>
        <taxon>Cupriavidus</taxon>
    </lineage>
</organism>
<dbReference type="AlphaFoldDB" id="A0A2N5CH78"/>
<reference evidence="2 3" key="1">
    <citation type="submission" date="2017-12" db="EMBL/GenBank/DDBJ databases">
        <title>Genome sequence of the active heterotrophic nitrifier-denitrifier, Cupriavidus pauculus UM1.</title>
        <authorList>
            <person name="Putonti C."/>
            <person name="Castignetti D."/>
        </authorList>
    </citation>
    <scope>NUCLEOTIDE SEQUENCE [LARGE SCALE GENOMIC DNA]</scope>
    <source>
        <strain evidence="2 3">UM1</strain>
    </source>
</reference>